<dbReference type="Pfam" id="PF03067">
    <property type="entry name" value="LPMO_10"/>
    <property type="match status" value="1"/>
</dbReference>
<gene>
    <name evidence="2" type="ORF">NTJ_10084</name>
</gene>
<reference evidence="2 3" key="1">
    <citation type="submission" date="2023-09" db="EMBL/GenBank/DDBJ databases">
        <title>Nesidiocoris tenuis whole genome shotgun sequence.</title>
        <authorList>
            <person name="Shibata T."/>
            <person name="Shimoda M."/>
            <person name="Kobayashi T."/>
            <person name="Uehara T."/>
        </authorList>
    </citation>
    <scope>NUCLEOTIDE SEQUENCE [LARGE SCALE GENOMIC DNA]</scope>
    <source>
        <strain evidence="2 3">Japan</strain>
    </source>
</reference>
<dbReference type="InterPro" id="IPR004302">
    <property type="entry name" value="Cellulose/chitin-bd_N"/>
</dbReference>
<evidence type="ECO:0000313" key="2">
    <source>
        <dbReference type="EMBL" id="BES97270.1"/>
    </source>
</evidence>
<name>A0ABN7AYK5_9HEMI</name>
<dbReference type="Proteomes" id="UP001307889">
    <property type="component" value="Chromosome 8"/>
</dbReference>
<protein>
    <recommendedName>
        <fullName evidence="1">Chitin-binding type-4 domain-containing protein</fullName>
    </recommendedName>
</protein>
<accession>A0ABN7AYK5</accession>
<organism evidence="2 3">
    <name type="scientific">Nesidiocoris tenuis</name>
    <dbReference type="NCBI Taxonomy" id="355587"/>
    <lineage>
        <taxon>Eukaryota</taxon>
        <taxon>Metazoa</taxon>
        <taxon>Ecdysozoa</taxon>
        <taxon>Arthropoda</taxon>
        <taxon>Hexapoda</taxon>
        <taxon>Insecta</taxon>
        <taxon>Pterygota</taxon>
        <taxon>Neoptera</taxon>
        <taxon>Paraneoptera</taxon>
        <taxon>Hemiptera</taxon>
        <taxon>Heteroptera</taxon>
        <taxon>Panheteroptera</taxon>
        <taxon>Cimicomorpha</taxon>
        <taxon>Miridae</taxon>
        <taxon>Dicyphina</taxon>
        <taxon>Nesidiocoris</taxon>
    </lineage>
</organism>
<evidence type="ECO:0000313" key="3">
    <source>
        <dbReference type="Proteomes" id="UP001307889"/>
    </source>
</evidence>
<dbReference type="EMBL" id="AP028916">
    <property type="protein sequence ID" value="BES97270.1"/>
    <property type="molecule type" value="Genomic_DNA"/>
</dbReference>
<proteinExistence type="predicted"/>
<keyword evidence="3" id="KW-1185">Reference proteome</keyword>
<evidence type="ECO:0000259" key="1">
    <source>
        <dbReference type="Pfam" id="PF03067"/>
    </source>
</evidence>
<sequence length="419" mass="47781">MAPPLLEPRTHNPRSSFQLLHSAPWKNGRSDCSSVFSGQTDLSVEYLSDNNTRVTTPNRRRLCSKVPYPSSCHRYRVHFRRPPTMPFHRYLTPAAALWILTQLLDEAGVVAHGRLMDPPARNSMWRFGFPTPVNYNDNELYCGGYSVQWEQNHGQCGVCGDAYNVNAPRPHEAGGQFAKGVIGRRYFVGQEVDVEVELTANHWGRFELFLCPNNNPKYEATQSCFERYPLYISGTRDVRFLIPGETKKKEIFRYRVRLPPYVTCSQCVLQWTYYTGNMWGVCPNGTEAVGCGQPETFRNCADISITTVTAGLPPLFISQFNPFALYFRDSRLPNLIQPLIIRAQVCVATPNYRILPGMDYWCQTNCLRYPPNCPPELCYCPEECDAIGELRGRLGADVYCQDQCIIYPPKCPANRCQCY</sequence>
<feature type="domain" description="Chitin-binding type-4" evidence="1">
    <location>
        <begin position="112"/>
        <end position="303"/>
    </location>
</feature>